<evidence type="ECO:0000313" key="2">
    <source>
        <dbReference type="EMBL" id="WZC50164.2"/>
    </source>
</evidence>
<dbReference type="Proteomes" id="UP001440612">
    <property type="component" value="Chromosome"/>
</dbReference>
<dbReference type="CDD" id="cd01918">
    <property type="entry name" value="HprK_C"/>
    <property type="match status" value="1"/>
</dbReference>
<name>A0ABZ2VBI3_9RHOB</name>
<dbReference type="GO" id="GO:0016301">
    <property type="term" value="F:kinase activity"/>
    <property type="evidence" value="ECO:0007669"/>
    <property type="project" value="UniProtKB-KW"/>
</dbReference>
<dbReference type="Gene3D" id="3.40.50.300">
    <property type="entry name" value="P-loop containing nucleotide triphosphate hydrolases"/>
    <property type="match status" value="1"/>
</dbReference>
<organism evidence="2 3">
    <name type="scientific">Yoonia phaeophyticola</name>
    <dbReference type="NCBI Taxonomy" id="3137369"/>
    <lineage>
        <taxon>Bacteria</taxon>
        <taxon>Pseudomonadati</taxon>
        <taxon>Pseudomonadota</taxon>
        <taxon>Alphaproteobacteria</taxon>
        <taxon>Rhodobacterales</taxon>
        <taxon>Paracoccaceae</taxon>
        <taxon>Yoonia</taxon>
    </lineage>
</organism>
<keyword evidence="2" id="KW-0808">Transferase</keyword>
<dbReference type="PANTHER" id="PTHR30305:SF1">
    <property type="entry name" value="HPR KINASE_PHOSPHORYLASE"/>
    <property type="match status" value="1"/>
</dbReference>
<dbReference type="SUPFAM" id="SSF53795">
    <property type="entry name" value="PEP carboxykinase-like"/>
    <property type="match status" value="1"/>
</dbReference>
<protein>
    <submittedName>
        <fullName evidence="2">HPr kinase/phosphorylase</fullName>
    </submittedName>
</protein>
<dbReference type="EMBL" id="CP150951">
    <property type="protein sequence ID" value="WZC50164.2"/>
    <property type="molecule type" value="Genomic_DNA"/>
</dbReference>
<feature type="domain" description="HPr kinase/phosphorylase C-terminal" evidence="1">
    <location>
        <begin position="7"/>
        <end position="83"/>
    </location>
</feature>
<evidence type="ECO:0000259" key="1">
    <source>
        <dbReference type="Pfam" id="PF07475"/>
    </source>
</evidence>
<sequence length="145" mass="15227">MTDNAAGMTMHASCVAWGEAGVLIKGASGCGKSALALTLMAYGCQLVADDQVRLERRGDGIIASCPPTITGLIEARGVGLLHADMAPPTLIVLVVDLETDETSRLPERHSYSCLGCALPLINRISGAHFAPAILQYLKAGRSHDR</sequence>
<dbReference type="PANTHER" id="PTHR30305">
    <property type="entry name" value="PROTEIN YJDM-RELATED"/>
    <property type="match status" value="1"/>
</dbReference>
<dbReference type="Pfam" id="PF07475">
    <property type="entry name" value="Hpr_kinase_C"/>
    <property type="match status" value="1"/>
</dbReference>
<evidence type="ECO:0000313" key="3">
    <source>
        <dbReference type="Proteomes" id="UP001440612"/>
    </source>
</evidence>
<dbReference type="InterPro" id="IPR027417">
    <property type="entry name" value="P-loop_NTPase"/>
</dbReference>
<keyword evidence="2" id="KW-0418">Kinase</keyword>
<dbReference type="RefSeq" id="WP_373636775.1">
    <property type="nucleotide sequence ID" value="NZ_CP150951.2"/>
</dbReference>
<keyword evidence="3" id="KW-1185">Reference proteome</keyword>
<proteinExistence type="predicted"/>
<gene>
    <name evidence="2" type="ORF">AABB29_05860</name>
</gene>
<reference evidence="3" key="1">
    <citation type="submission" date="2024-04" db="EMBL/GenBank/DDBJ databases">
        <title>Phylogenomic analyses of a clade within the roseobacter group suggest taxonomic reassignments of species of the genera Aestuariivita, Citreicella, Loktanella, Nautella, Pelagibaca, Ruegeria, Thalassobius, Thiobacimonas and Tropicibacter, and the proposal o.</title>
        <authorList>
            <person name="Jeon C.O."/>
        </authorList>
    </citation>
    <scope>NUCLEOTIDE SEQUENCE [LARGE SCALE GENOMIC DNA]</scope>
    <source>
        <strain evidence="3">BS5-3</strain>
    </source>
</reference>
<dbReference type="InterPro" id="IPR011104">
    <property type="entry name" value="Hpr_kin/Pase_C"/>
</dbReference>
<accession>A0ABZ2VBI3</accession>